<feature type="transmembrane region" description="Helical" evidence="1">
    <location>
        <begin position="92"/>
        <end position="111"/>
    </location>
</feature>
<feature type="domain" description="Phosphatidic acid phosphatase type 2/haloperoxidase" evidence="2">
    <location>
        <begin position="96"/>
        <end position="215"/>
    </location>
</feature>
<keyword evidence="1" id="KW-0472">Membrane</keyword>
<feature type="transmembrane region" description="Helical" evidence="1">
    <location>
        <begin position="148"/>
        <end position="167"/>
    </location>
</feature>
<evidence type="ECO:0000256" key="1">
    <source>
        <dbReference type="SAM" id="Phobius"/>
    </source>
</evidence>
<evidence type="ECO:0000313" key="3">
    <source>
        <dbReference type="EMBL" id="AAZ48208.1"/>
    </source>
</evidence>
<sequence>MNSRDIEFRLAVIIASALAVLFVAFPETDLWVSRLFQQNNWQWLLTPNSPLISIPYHGLPNLGRALIVGLLLCWLGSFIYRHPMLKSRRFFFGFLLAAALIGPVLVVDAGLKNHVGRARPAQIEAFGGGMLFTPAFTPSNQCERNCSFVSGHVATTAFVMAFGWLSSASIRRRWLLGSIAAAALMGLVRMSTGGHFLSDCLFGWFATYFCLCLTEWAFLQLSWHREAIRSWRRFPPLGAWLPLPTRNPGAQWAGH</sequence>
<evidence type="ECO:0000259" key="2">
    <source>
        <dbReference type="Pfam" id="PF01569"/>
    </source>
</evidence>
<dbReference type="SUPFAM" id="SSF48317">
    <property type="entry name" value="Acid phosphatase/Vanadium-dependent haloperoxidase"/>
    <property type="match status" value="1"/>
</dbReference>
<dbReference type="OrthoDB" id="9813524at2"/>
<dbReference type="STRING" id="159087.Daro_3479"/>
<dbReference type="EMBL" id="CP000089">
    <property type="protein sequence ID" value="AAZ48208.1"/>
    <property type="molecule type" value="Genomic_DNA"/>
</dbReference>
<dbReference type="InterPro" id="IPR036938">
    <property type="entry name" value="PAP2/HPO_sf"/>
</dbReference>
<keyword evidence="1" id="KW-1133">Transmembrane helix</keyword>
<keyword evidence="1" id="KW-0812">Transmembrane</keyword>
<name>Q47AC3_DECAR</name>
<dbReference type="Pfam" id="PF01569">
    <property type="entry name" value="PAP2"/>
    <property type="match status" value="1"/>
</dbReference>
<feature type="transmembrane region" description="Helical" evidence="1">
    <location>
        <begin position="62"/>
        <end position="80"/>
    </location>
</feature>
<organism evidence="3">
    <name type="scientific">Dechloromonas aromatica (strain RCB)</name>
    <dbReference type="NCBI Taxonomy" id="159087"/>
    <lineage>
        <taxon>Bacteria</taxon>
        <taxon>Pseudomonadati</taxon>
        <taxon>Pseudomonadota</taxon>
        <taxon>Betaproteobacteria</taxon>
        <taxon>Rhodocyclales</taxon>
        <taxon>Azonexaceae</taxon>
        <taxon>Dechloromonas</taxon>
    </lineage>
</organism>
<dbReference type="AlphaFoldDB" id="Q47AC3"/>
<dbReference type="Gene3D" id="1.20.144.10">
    <property type="entry name" value="Phosphatidic acid phosphatase type 2/haloperoxidase"/>
    <property type="match status" value="2"/>
</dbReference>
<protein>
    <submittedName>
        <fullName evidence="3">Phosphoesterase, PA-phosphatase related protein</fullName>
    </submittedName>
</protein>
<reference evidence="3" key="1">
    <citation type="submission" date="2005-08" db="EMBL/GenBank/DDBJ databases">
        <title>Complete sequence of Dechloromonas aromatica RCB.</title>
        <authorList>
            <person name="Salinero K.K."/>
            <person name="Copeland A."/>
            <person name="Lucas S."/>
            <person name="Lapidus A."/>
            <person name="Barry K."/>
            <person name="Detter J.C."/>
            <person name="Glavina T."/>
            <person name="Hammon N."/>
            <person name="Israni S."/>
            <person name="Pitluck S."/>
            <person name="Di Bartolo G."/>
            <person name="Trong S."/>
            <person name="Schmutz J."/>
            <person name="Larimer F."/>
            <person name="Land M."/>
            <person name="Ivanova N."/>
            <person name="Richardson P."/>
        </authorList>
    </citation>
    <scope>NUCLEOTIDE SEQUENCE</scope>
    <source>
        <strain evidence="3">RCB</strain>
    </source>
</reference>
<dbReference type="InterPro" id="IPR000326">
    <property type="entry name" value="PAP2/HPO"/>
</dbReference>
<proteinExistence type="predicted"/>
<dbReference type="CDD" id="cd03396">
    <property type="entry name" value="PAP2_like_6"/>
    <property type="match status" value="1"/>
</dbReference>
<dbReference type="HOGENOM" id="CLU_070327_1_0_4"/>
<feature type="transmembrane region" description="Helical" evidence="1">
    <location>
        <begin position="202"/>
        <end position="223"/>
    </location>
</feature>
<feature type="transmembrane region" description="Helical" evidence="1">
    <location>
        <begin position="174"/>
        <end position="190"/>
    </location>
</feature>
<dbReference type="eggNOG" id="COG0671">
    <property type="taxonomic scope" value="Bacteria"/>
</dbReference>
<dbReference type="KEGG" id="dar:Daro_3479"/>
<accession>Q47AC3</accession>
<gene>
    <name evidence="3" type="ordered locus">Daro_3479</name>
</gene>